<reference evidence="3" key="1">
    <citation type="submission" date="2022-08" db="EMBL/GenBank/DDBJ databases">
        <title>Genomic Encyclopedia of Type Strains, Phase III (KMG-III): the genomes of soil and plant-associated and newly described type strains.</title>
        <authorList>
            <person name="Whitman W."/>
        </authorList>
    </citation>
    <scope>NUCLEOTIDE SEQUENCE</scope>
    <source>
        <strain evidence="3">HMT 1</strain>
    </source>
</reference>
<gene>
    <name evidence="3" type="ORF">J2T55_000789</name>
</gene>
<sequence>MKAPSTLSCLTVAGGLLLISNGLPAQDVQIDEKSMQDAWSDEQPEFESLDNADSYGSDSGGYYGSGGYSDYPDDGYDRPSTGTETYESEWEDDDVESDER</sequence>
<dbReference type="RefSeq" id="WP_259054370.1">
    <property type="nucleotide sequence ID" value="NZ_JANUCT010000004.1"/>
</dbReference>
<feature type="compositionally biased region" description="Gly residues" evidence="1">
    <location>
        <begin position="58"/>
        <end position="67"/>
    </location>
</feature>
<keyword evidence="2" id="KW-0732">Signal</keyword>
<evidence type="ECO:0000256" key="2">
    <source>
        <dbReference type="SAM" id="SignalP"/>
    </source>
</evidence>
<feature type="compositionally biased region" description="Acidic residues" evidence="1">
    <location>
        <begin position="86"/>
        <end position="100"/>
    </location>
</feature>
<feature type="compositionally biased region" description="Acidic residues" evidence="1">
    <location>
        <begin position="39"/>
        <end position="50"/>
    </location>
</feature>
<feature type="signal peptide" evidence="2">
    <location>
        <begin position="1"/>
        <end position="25"/>
    </location>
</feature>
<dbReference type="EMBL" id="JANUCT010000004">
    <property type="protein sequence ID" value="MCS3902785.1"/>
    <property type="molecule type" value="Genomic_DNA"/>
</dbReference>
<dbReference type="AlphaFoldDB" id="A0AAE3L0X7"/>
<evidence type="ECO:0000313" key="3">
    <source>
        <dbReference type="EMBL" id="MCS3902785.1"/>
    </source>
</evidence>
<proteinExistence type="predicted"/>
<evidence type="ECO:0000256" key="1">
    <source>
        <dbReference type="SAM" id="MobiDB-lite"/>
    </source>
</evidence>
<comment type="caution">
    <text evidence="3">The sequence shown here is derived from an EMBL/GenBank/DDBJ whole genome shotgun (WGS) entry which is preliminary data.</text>
</comment>
<dbReference type="Proteomes" id="UP001204445">
    <property type="component" value="Unassembled WGS sequence"/>
</dbReference>
<feature type="region of interest" description="Disordered" evidence="1">
    <location>
        <begin position="32"/>
        <end position="100"/>
    </location>
</feature>
<feature type="chain" id="PRO_5042185084" evidence="2">
    <location>
        <begin position="26"/>
        <end position="100"/>
    </location>
</feature>
<accession>A0AAE3L0X7</accession>
<protein>
    <submittedName>
        <fullName evidence="3">Uncharacterized protein</fullName>
    </submittedName>
</protein>
<name>A0AAE3L0X7_9GAMM</name>
<keyword evidence="4" id="KW-1185">Reference proteome</keyword>
<organism evidence="3 4">
    <name type="scientific">Methylohalomonas lacus</name>
    <dbReference type="NCBI Taxonomy" id="398773"/>
    <lineage>
        <taxon>Bacteria</taxon>
        <taxon>Pseudomonadati</taxon>
        <taxon>Pseudomonadota</taxon>
        <taxon>Gammaproteobacteria</taxon>
        <taxon>Methylohalomonadales</taxon>
        <taxon>Methylohalomonadaceae</taxon>
        <taxon>Methylohalomonas</taxon>
    </lineage>
</organism>
<evidence type="ECO:0000313" key="4">
    <source>
        <dbReference type="Proteomes" id="UP001204445"/>
    </source>
</evidence>